<reference evidence="4" key="1">
    <citation type="journal article" date="2015" name="Nat. Genet.">
        <title>The genome and transcriptome of the zoonotic hookworm Ancylostoma ceylanicum identify infection-specific gene families.</title>
        <authorList>
            <person name="Schwarz E.M."/>
            <person name="Hu Y."/>
            <person name="Antoshechkin I."/>
            <person name="Miller M.M."/>
            <person name="Sternberg P.W."/>
            <person name="Aroian R.V."/>
        </authorList>
    </citation>
    <scope>NUCLEOTIDE SEQUENCE</scope>
    <source>
        <strain evidence="4">HY135</strain>
    </source>
</reference>
<feature type="compositionally biased region" description="Pro residues" evidence="1">
    <location>
        <begin position="39"/>
        <end position="56"/>
    </location>
</feature>
<gene>
    <name evidence="3" type="primary">Acey_s0691.g1570</name>
    <name evidence="3" type="ORF">Y032_0691g1570</name>
</gene>
<keyword evidence="2" id="KW-0732">Signal</keyword>
<keyword evidence="4" id="KW-1185">Reference proteome</keyword>
<organism evidence="3 4">
    <name type="scientific">Ancylostoma ceylanicum</name>
    <dbReference type="NCBI Taxonomy" id="53326"/>
    <lineage>
        <taxon>Eukaryota</taxon>
        <taxon>Metazoa</taxon>
        <taxon>Ecdysozoa</taxon>
        <taxon>Nematoda</taxon>
        <taxon>Chromadorea</taxon>
        <taxon>Rhabditida</taxon>
        <taxon>Rhabditina</taxon>
        <taxon>Rhabditomorpha</taxon>
        <taxon>Strongyloidea</taxon>
        <taxon>Ancylostomatidae</taxon>
        <taxon>Ancylostomatinae</taxon>
        <taxon>Ancylostoma</taxon>
    </lineage>
</organism>
<feature type="chain" id="PRO_5001494527" evidence="2">
    <location>
        <begin position="17"/>
        <end position="89"/>
    </location>
</feature>
<evidence type="ECO:0000256" key="2">
    <source>
        <dbReference type="SAM" id="SignalP"/>
    </source>
</evidence>
<evidence type="ECO:0000313" key="4">
    <source>
        <dbReference type="Proteomes" id="UP000024635"/>
    </source>
</evidence>
<feature type="compositionally biased region" description="Polar residues" evidence="1">
    <location>
        <begin position="75"/>
        <end position="89"/>
    </location>
</feature>
<feature type="signal peptide" evidence="2">
    <location>
        <begin position="1"/>
        <end position="16"/>
    </location>
</feature>
<feature type="compositionally biased region" description="Low complexity" evidence="1">
    <location>
        <begin position="57"/>
        <end position="74"/>
    </location>
</feature>
<evidence type="ECO:0000256" key="1">
    <source>
        <dbReference type="SAM" id="MobiDB-lite"/>
    </source>
</evidence>
<proteinExistence type="predicted"/>
<comment type="caution">
    <text evidence="3">The sequence shown here is derived from an EMBL/GenBank/DDBJ whole genome shotgun (WGS) entry which is preliminary data.</text>
</comment>
<feature type="compositionally biased region" description="Polar residues" evidence="1">
    <location>
        <begin position="23"/>
        <end position="34"/>
    </location>
</feature>
<feature type="region of interest" description="Disordered" evidence="1">
    <location>
        <begin position="23"/>
        <end position="89"/>
    </location>
</feature>
<dbReference type="Proteomes" id="UP000024635">
    <property type="component" value="Unassembled WGS sequence"/>
</dbReference>
<sequence>MLCLLILSVFFINAEACWPCPHHTTTSRPITTVATTLPSSPPEISTPPQPDTPPRPLTTVVGTSPSSETSSVPSAQPTTPVNVRTQPPQ</sequence>
<protein>
    <submittedName>
        <fullName evidence="3">Uncharacterized protein</fullName>
    </submittedName>
</protein>
<evidence type="ECO:0000313" key="3">
    <source>
        <dbReference type="EMBL" id="EYC38844.1"/>
    </source>
</evidence>
<name>A0A016WG85_9BILA</name>
<dbReference type="EMBL" id="JARK01000291">
    <property type="protein sequence ID" value="EYC38844.1"/>
    <property type="molecule type" value="Genomic_DNA"/>
</dbReference>
<accession>A0A016WG85</accession>
<dbReference type="AlphaFoldDB" id="A0A016WG85"/>